<dbReference type="Pfam" id="PF00650">
    <property type="entry name" value="CRAL_TRIO"/>
    <property type="match status" value="1"/>
</dbReference>
<dbReference type="OrthoDB" id="1434354at2759"/>
<dbReference type="Proteomes" id="UP000025227">
    <property type="component" value="Unplaced"/>
</dbReference>
<organism evidence="2 3">
    <name type="scientific">Haemonchus contortus</name>
    <name type="common">Barber pole worm</name>
    <dbReference type="NCBI Taxonomy" id="6289"/>
    <lineage>
        <taxon>Eukaryota</taxon>
        <taxon>Metazoa</taxon>
        <taxon>Ecdysozoa</taxon>
        <taxon>Nematoda</taxon>
        <taxon>Chromadorea</taxon>
        <taxon>Rhabditida</taxon>
        <taxon>Rhabditina</taxon>
        <taxon>Rhabditomorpha</taxon>
        <taxon>Strongyloidea</taxon>
        <taxon>Trichostrongylidae</taxon>
        <taxon>Haemonchus</taxon>
    </lineage>
</organism>
<dbReference type="OMA" id="VGQHYRE"/>
<dbReference type="PANTHER" id="PTHR47159:SF1">
    <property type="entry name" value="CRAL-TRIO DOMAIN-CONTAINING PROTEIN F28H7.8"/>
    <property type="match status" value="1"/>
</dbReference>
<keyword evidence="2" id="KW-1185">Reference proteome</keyword>
<dbReference type="PANTHER" id="PTHR47159">
    <property type="entry name" value="PROTEIN CBG07705-RELATED"/>
    <property type="match status" value="1"/>
</dbReference>
<dbReference type="InterPro" id="IPR001251">
    <property type="entry name" value="CRAL-TRIO_dom"/>
</dbReference>
<dbReference type="Gene3D" id="3.40.525.10">
    <property type="entry name" value="CRAL-TRIO lipid binding domain"/>
    <property type="match status" value="1"/>
</dbReference>
<dbReference type="SUPFAM" id="SSF46938">
    <property type="entry name" value="CRAL/TRIO N-terminal domain"/>
    <property type="match status" value="1"/>
</dbReference>
<protein>
    <submittedName>
        <fullName evidence="3">CRAL-TRIO domain-containing protein</fullName>
    </submittedName>
</protein>
<dbReference type="WBParaSite" id="HCON_00158420-00001">
    <property type="protein sequence ID" value="HCON_00158420-00001"/>
    <property type="gene ID" value="HCON_00158420"/>
</dbReference>
<accession>A0A7I4YYD3</accession>
<evidence type="ECO:0000313" key="3">
    <source>
        <dbReference type="WBParaSite" id="HCON_00158420-00001"/>
    </source>
</evidence>
<dbReference type="InterPro" id="IPR036865">
    <property type="entry name" value="CRAL-TRIO_dom_sf"/>
</dbReference>
<sequence length="398" mass="45651">MPPNAPAELDANVVAQVRSQVADLLHPRYDTHFNILRWLQSCEFNVPKTVHNLRKHLKWRRERHLDEDARGLQSCPITAEYAPVSIIGQNRKNGDRLIVVDQSGKLDIRGVMNSIQPTQYLHQLFRNFEKILTMLNEMEARTGVQCSIYYVFDLEGLSFDPSLLGILSGPFRVSWQLVGQHYREFINQFVVINTPSYINVLWTAISPFIPENARSRVVITGKDWPQEILELADPDCLPERYGGEIPDEKILKDPKPVPKDLYWRPKPGYPSVTSMHRISIPAGKTRTLTYHVTAGTDLLVYSQNDSDVTFSLYYTEKEEAPEEERDILVPPAQKCGLPAVDFLDQHVELSGYYHISLSNDAAWLFPTTYKMIVMDRSGKEIKAINQKEKWVKQGSKQK</sequence>
<reference evidence="3" key="1">
    <citation type="submission" date="2020-12" db="UniProtKB">
        <authorList>
            <consortium name="WormBaseParasite"/>
        </authorList>
    </citation>
    <scope>IDENTIFICATION</scope>
    <source>
        <strain evidence="3">MHco3</strain>
    </source>
</reference>
<dbReference type="Gene3D" id="2.60.120.680">
    <property type="entry name" value="GOLD domain"/>
    <property type="match status" value="1"/>
</dbReference>
<feature type="domain" description="CRAL-TRIO" evidence="1">
    <location>
        <begin position="74"/>
        <end position="249"/>
    </location>
</feature>
<proteinExistence type="predicted"/>
<dbReference type="PROSITE" id="PS50191">
    <property type="entry name" value="CRAL_TRIO"/>
    <property type="match status" value="1"/>
</dbReference>
<dbReference type="Pfam" id="PF25883">
    <property type="entry name" value="F28H7_8_C"/>
    <property type="match status" value="1"/>
</dbReference>
<dbReference type="CDD" id="cd00170">
    <property type="entry name" value="SEC14"/>
    <property type="match status" value="1"/>
</dbReference>
<evidence type="ECO:0000313" key="2">
    <source>
        <dbReference type="Proteomes" id="UP000025227"/>
    </source>
</evidence>
<dbReference type="InterPro" id="IPR053302">
    <property type="entry name" value="CRAL-TRIO_domain"/>
</dbReference>
<dbReference type="SUPFAM" id="SSF52087">
    <property type="entry name" value="CRAL/TRIO domain"/>
    <property type="match status" value="1"/>
</dbReference>
<dbReference type="InterPro" id="IPR058960">
    <property type="entry name" value="Ctg-1-like_C"/>
</dbReference>
<dbReference type="InterPro" id="IPR036273">
    <property type="entry name" value="CRAL/TRIO_N_dom_sf"/>
</dbReference>
<evidence type="ECO:0000259" key="1">
    <source>
        <dbReference type="PROSITE" id="PS50191"/>
    </source>
</evidence>
<dbReference type="SMART" id="SM00516">
    <property type="entry name" value="SEC14"/>
    <property type="match status" value="1"/>
</dbReference>
<name>A0A7I4YYD3_HAECO</name>
<dbReference type="AlphaFoldDB" id="A0A7I4YYD3"/>